<keyword evidence="1" id="KW-0812">Transmembrane</keyword>
<name>A0A928DQ22_9BACT</name>
<dbReference type="EMBL" id="SUVG01000003">
    <property type="protein sequence ID" value="MBE6421056.1"/>
    <property type="molecule type" value="Genomic_DNA"/>
</dbReference>
<proteinExistence type="predicted"/>
<reference evidence="2" key="1">
    <citation type="submission" date="2019-04" db="EMBL/GenBank/DDBJ databases">
        <title>Evolution of Biomass-Degrading Anaerobic Consortia Revealed by Metagenomics.</title>
        <authorList>
            <person name="Peng X."/>
        </authorList>
    </citation>
    <scope>NUCLEOTIDE SEQUENCE</scope>
    <source>
        <strain evidence="2">SIG66</strain>
    </source>
</reference>
<protein>
    <submittedName>
        <fullName evidence="2">Uncharacterized protein</fullName>
    </submittedName>
</protein>
<keyword evidence="1" id="KW-0472">Membrane</keyword>
<evidence type="ECO:0000313" key="3">
    <source>
        <dbReference type="Proteomes" id="UP000725649"/>
    </source>
</evidence>
<accession>A0A928DQ22</accession>
<dbReference type="Proteomes" id="UP000725649">
    <property type="component" value="Unassembled WGS sequence"/>
</dbReference>
<feature type="transmembrane region" description="Helical" evidence="1">
    <location>
        <begin position="47"/>
        <end position="66"/>
    </location>
</feature>
<organism evidence="2 3">
    <name type="scientific">Candidatus Avelusimicrobium gallicola</name>
    <dbReference type="NCBI Taxonomy" id="2562704"/>
    <lineage>
        <taxon>Bacteria</taxon>
        <taxon>Pseudomonadati</taxon>
        <taxon>Elusimicrobiota</taxon>
        <taxon>Elusimicrobia</taxon>
        <taxon>Elusimicrobiales</taxon>
        <taxon>Elusimicrobiaceae</taxon>
        <taxon>Candidatus Avelusimicrobium</taxon>
    </lineage>
</organism>
<evidence type="ECO:0000256" key="1">
    <source>
        <dbReference type="SAM" id="Phobius"/>
    </source>
</evidence>
<comment type="caution">
    <text evidence="2">The sequence shown here is derived from an EMBL/GenBank/DDBJ whole genome shotgun (WGS) entry which is preliminary data.</text>
</comment>
<evidence type="ECO:0000313" key="2">
    <source>
        <dbReference type="EMBL" id="MBE6421056.1"/>
    </source>
</evidence>
<dbReference type="AlphaFoldDB" id="A0A928DQ22"/>
<sequence>MKKEELMKMLRNPAQYRKQKEQQNPTAQQAAQQAQVSEMKKKENKTLLAVGAGVAALVLFTLMISLSAKHRAEDLTAALDPSQLAGLTVADKEFNPSGGVTYVHIQEGQDRNVSVSNLGSTLPIISRFNYKTFTPKNFEIIGAAPWALTTNFSSNMSDPDLMRYLLGNDNMIKAFLARPDVAPLLEDPQLLLAFAQDENAMREFFTSETVQGVLKNEKMVRGLAGSRFMSYLLISKAVKYFRDRPQEALQIIRANPYLESVRQNPHVRTAVAENPYLKKIANVLLAGTTPASTAKPAATPAGNKKTTK</sequence>
<keyword evidence="1" id="KW-1133">Transmembrane helix</keyword>
<gene>
    <name evidence="2" type="ORF">E7027_02810</name>
</gene>